<dbReference type="RefSeq" id="WP_006308469.1">
    <property type="nucleotide sequence ID" value="NZ_JH601133.1"/>
</dbReference>
<evidence type="ECO:0000313" key="11">
    <source>
        <dbReference type="Proteomes" id="UP000006190"/>
    </source>
</evidence>
<dbReference type="EMBL" id="AGEG01000003">
    <property type="protein sequence ID" value="EHR37852.1"/>
    <property type="molecule type" value="Genomic_DNA"/>
</dbReference>
<dbReference type="Proteomes" id="UP000006190">
    <property type="component" value="Unassembled WGS sequence"/>
</dbReference>
<keyword evidence="2" id="KW-0444">Lipid biosynthesis</keyword>
<keyword evidence="6" id="KW-0443">Lipid metabolism</keyword>
<feature type="domain" description="Acyl-ACP thioesterase N-terminal hotdog" evidence="8">
    <location>
        <begin position="31"/>
        <end position="132"/>
    </location>
</feature>
<sequence>MEGRIDQSFSQMFLIDSNFFKDKTSNSFNYDLLISKILETSTNHDRCLNDQLGAPFLPDDLTWIITQNMGQIIKVPDEGKYVVIETRVSKANRFFVNRWFGIWQSSQLVMEFQIQFAALNLLTRRMVTIPYQKLEVYCLVDKRLDQNFKRVLESDHLSLNNEENCQIGEEDIDNNQHVNNLVYIRWAFQAMDQLMHPDYQLKQISIKYGHEILPDHQVKLLNYLDDSKKEADHIVSVQTFLNQTTQEEACRVVTKWCLAN</sequence>
<dbReference type="eggNOG" id="COG3884">
    <property type="taxonomic scope" value="Bacteria"/>
</dbReference>
<organism evidence="10 11">
    <name type="scientific">Facklamia languida CCUG 37842</name>
    <dbReference type="NCBI Taxonomy" id="883113"/>
    <lineage>
        <taxon>Bacteria</taxon>
        <taxon>Bacillati</taxon>
        <taxon>Bacillota</taxon>
        <taxon>Bacilli</taxon>
        <taxon>Lactobacillales</taxon>
        <taxon>Aerococcaceae</taxon>
        <taxon>Facklamia</taxon>
    </lineage>
</organism>
<evidence type="ECO:0000313" key="10">
    <source>
        <dbReference type="EMBL" id="EHR37852.1"/>
    </source>
</evidence>
<reference evidence="10 11" key="1">
    <citation type="submission" date="2012-01" db="EMBL/GenBank/DDBJ databases">
        <title>The Genome Sequence of Facklamia languida CCUG 37842.</title>
        <authorList>
            <consortium name="The Broad Institute Genome Sequencing Platform"/>
            <person name="Earl A."/>
            <person name="Ward D."/>
            <person name="Feldgarden M."/>
            <person name="Gevers D."/>
            <person name="Huys G."/>
            <person name="Young S.K."/>
            <person name="Zeng Q."/>
            <person name="Gargeya S."/>
            <person name="Fitzgerald M."/>
            <person name="Haas B."/>
            <person name="Abouelleil A."/>
            <person name="Alvarado L."/>
            <person name="Arachchi H.M."/>
            <person name="Berlin A."/>
            <person name="Chapman S.B."/>
            <person name="Gearin G."/>
            <person name="Goldberg J."/>
            <person name="Griggs A."/>
            <person name="Gujja S."/>
            <person name="Hansen M."/>
            <person name="Heiman D."/>
            <person name="Howarth C."/>
            <person name="Larimer J."/>
            <person name="Lui A."/>
            <person name="MacDonald P.J.P."/>
            <person name="McCowen C."/>
            <person name="Montmayeur A."/>
            <person name="Murphy C."/>
            <person name="Neiman D."/>
            <person name="Pearson M."/>
            <person name="Priest M."/>
            <person name="Roberts A."/>
            <person name="Saif S."/>
            <person name="Shea T."/>
            <person name="Sisk P."/>
            <person name="Stolte C."/>
            <person name="Sykes S."/>
            <person name="Wortman J."/>
            <person name="Nusbaum C."/>
            <person name="Birren B."/>
        </authorList>
    </citation>
    <scope>NUCLEOTIDE SEQUENCE [LARGE SCALE GENOMIC DNA]</scope>
    <source>
        <strain evidence="10 11">CCUG 37842</strain>
    </source>
</reference>
<protein>
    <recommendedName>
        <fullName evidence="12">Acyl-ACP thioesterase</fullName>
    </recommendedName>
</protein>
<evidence type="ECO:0000259" key="8">
    <source>
        <dbReference type="Pfam" id="PF01643"/>
    </source>
</evidence>
<dbReference type="PATRIC" id="fig|883113.3.peg.484"/>
<evidence type="ECO:0000256" key="5">
    <source>
        <dbReference type="ARBA" id="ARBA00022946"/>
    </source>
</evidence>
<evidence type="ECO:0000256" key="3">
    <source>
        <dbReference type="ARBA" id="ARBA00022801"/>
    </source>
</evidence>
<dbReference type="InterPro" id="IPR002864">
    <property type="entry name" value="Acyl-ACP_thioesterase_NHD"/>
</dbReference>
<dbReference type="GO" id="GO:0016297">
    <property type="term" value="F:fatty acyl-[ACP] hydrolase activity"/>
    <property type="evidence" value="ECO:0007669"/>
    <property type="project" value="InterPro"/>
</dbReference>
<dbReference type="Pfam" id="PF20791">
    <property type="entry name" value="Acyl-ACP_TE_C"/>
    <property type="match status" value="1"/>
</dbReference>
<dbReference type="SUPFAM" id="SSF54637">
    <property type="entry name" value="Thioesterase/thiol ester dehydrase-isomerase"/>
    <property type="match status" value="2"/>
</dbReference>
<dbReference type="OrthoDB" id="9801517at2"/>
<dbReference type="AlphaFoldDB" id="H3NI53"/>
<evidence type="ECO:0000256" key="4">
    <source>
        <dbReference type="ARBA" id="ARBA00022832"/>
    </source>
</evidence>
<keyword evidence="5" id="KW-0809">Transit peptide</keyword>
<evidence type="ECO:0000256" key="1">
    <source>
        <dbReference type="ARBA" id="ARBA00006500"/>
    </source>
</evidence>
<feature type="domain" description="Acyl-ACP thioesterase-like C-terminal" evidence="9">
    <location>
        <begin position="164"/>
        <end position="256"/>
    </location>
</feature>
<evidence type="ECO:0008006" key="12">
    <source>
        <dbReference type="Google" id="ProtNLM"/>
    </source>
</evidence>
<dbReference type="GO" id="GO:0000036">
    <property type="term" value="F:acyl carrier activity"/>
    <property type="evidence" value="ECO:0007669"/>
    <property type="project" value="TreeGrafter"/>
</dbReference>
<dbReference type="PANTHER" id="PTHR31727">
    <property type="entry name" value="OLEOYL-ACYL CARRIER PROTEIN THIOESTERASE 1, CHLOROPLASTIC"/>
    <property type="match status" value="1"/>
</dbReference>
<dbReference type="PANTHER" id="PTHR31727:SF6">
    <property type="entry name" value="OLEOYL-ACYL CARRIER PROTEIN THIOESTERASE 1, CHLOROPLASTIC"/>
    <property type="match status" value="1"/>
</dbReference>
<comment type="caution">
    <text evidence="10">The sequence shown here is derived from an EMBL/GenBank/DDBJ whole genome shotgun (WGS) entry which is preliminary data.</text>
</comment>
<evidence type="ECO:0000259" key="9">
    <source>
        <dbReference type="Pfam" id="PF20791"/>
    </source>
</evidence>
<dbReference type="InterPro" id="IPR049427">
    <property type="entry name" value="Acyl-ACP_TE_C"/>
</dbReference>
<dbReference type="InterPro" id="IPR029069">
    <property type="entry name" value="HotDog_dom_sf"/>
</dbReference>
<proteinExistence type="inferred from homology"/>
<gene>
    <name evidence="10" type="ORF">HMPREF9708_00481</name>
</gene>
<accession>H3NI53</accession>
<evidence type="ECO:0000256" key="6">
    <source>
        <dbReference type="ARBA" id="ARBA00023098"/>
    </source>
</evidence>
<evidence type="ECO:0000256" key="2">
    <source>
        <dbReference type="ARBA" id="ARBA00022516"/>
    </source>
</evidence>
<dbReference type="InterPro" id="IPR045023">
    <property type="entry name" value="FATA/B"/>
</dbReference>
<dbReference type="HOGENOM" id="CLU_1096762_0_0_9"/>
<keyword evidence="11" id="KW-1185">Reference proteome</keyword>
<keyword evidence="7" id="KW-0275">Fatty acid biosynthesis</keyword>
<keyword evidence="3" id="KW-0378">Hydrolase</keyword>
<comment type="similarity">
    <text evidence="1">Belongs to the acyl-ACP thioesterase family.</text>
</comment>
<dbReference type="Gene3D" id="3.10.129.10">
    <property type="entry name" value="Hotdog Thioesterase"/>
    <property type="match status" value="1"/>
</dbReference>
<evidence type="ECO:0000256" key="7">
    <source>
        <dbReference type="ARBA" id="ARBA00023160"/>
    </source>
</evidence>
<name>H3NI53_9LACT</name>
<dbReference type="Pfam" id="PF01643">
    <property type="entry name" value="Acyl-ACP_TE"/>
    <property type="match status" value="1"/>
</dbReference>
<keyword evidence="4" id="KW-0276">Fatty acid metabolism</keyword>
<dbReference type="STRING" id="883113.HMPREF9708_00481"/>